<dbReference type="Proteomes" id="UP000823749">
    <property type="component" value="Chromosome 6"/>
</dbReference>
<organism evidence="2 3">
    <name type="scientific">Rhododendron griersonianum</name>
    <dbReference type="NCBI Taxonomy" id="479676"/>
    <lineage>
        <taxon>Eukaryota</taxon>
        <taxon>Viridiplantae</taxon>
        <taxon>Streptophyta</taxon>
        <taxon>Embryophyta</taxon>
        <taxon>Tracheophyta</taxon>
        <taxon>Spermatophyta</taxon>
        <taxon>Magnoliopsida</taxon>
        <taxon>eudicotyledons</taxon>
        <taxon>Gunneridae</taxon>
        <taxon>Pentapetalae</taxon>
        <taxon>asterids</taxon>
        <taxon>Ericales</taxon>
        <taxon>Ericaceae</taxon>
        <taxon>Ericoideae</taxon>
        <taxon>Rhodoreae</taxon>
        <taxon>Rhododendron</taxon>
    </lineage>
</organism>
<reference evidence="2 3" key="1">
    <citation type="submission" date="2020-08" db="EMBL/GenBank/DDBJ databases">
        <title>Plant Genome Project.</title>
        <authorList>
            <person name="Zhang R.-G."/>
        </authorList>
    </citation>
    <scope>NUCLEOTIDE SEQUENCE [LARGE SCALE GENOMIC DNA]</scope>
    <source>
        <strain evidence="2">WSP0</strain>
        <tissue evidence="2">Leaf</tissue>
    </source>
</reference>
<dbReference type="EMBL" id="JACTNZ010000006">
    <property type="protein sequence ID" value="KAG5544701.1"/>
    <property type="molecule type" value="Genomic_DNA"/>
</dbReference>
<comment type="caution">
    <text evidence="2">The sequence shown here is derived from an EMBL/GenBank/DDBJ whole genome shotgun (WGS) entry which is preliminary data.</text>
</comment>
<evidence type="ECO:0000256" key="1">
    <source>
        <dbReference type="SAM" id="MobiDB-lite"/>
    </source>
</evidence>
<name>A0AAV6JX03_9ERIC</name>
<evidence type="ECO:0000313" key="3">
    <source>
        <dbReference type="Proteomes" id="UP000823749"/>
    </source>
</evidence>
<proteinExistence type="predicted"/>
<evidence type="ECO:0008006" key="4">
    <source>
        <dbReference type="Google" id="ProtNLM"/>
    </source>
</evidence>
<accession>A0AAV6JX03</accession>
<protein>
    <recommendedName>
        <fullName evidence="4">Late embryogenesis abundant protein</fullName>
    </recommendedName>
</protein>
<sequence>MKSSGVLVDCSELKAQLSRLIESTRYRTSDTNGKLQSLKIDPKTPTVLKVGQDPQSDKRGTTEPRILHNARGIAYVEGDPNLGYTEEENYPFPPKHNQVSACPQGKTRNWASLFAV</sequence>
<evidence type="ECO:0000313" key="2">
    <source>
        <dbReference type="EMBL" id="KAG5544701.1"/>
    </source>
</evidence>
<feature type="region of interest" description="Disordered" evidence="1">
    <location>
        <begin position="31"/>
        <end position="63"/>
    </location>
</feature>
<gene>
    <name evidence="2" type="ORF">RHGRI_017223</name>
</gene>
<dbReference type="AlphaFoldDB" id="A0AAV6JX03"/>
<keyword evidence="3" id="KW-1185">Reference proteome</keyword>